<comment type="caution">
    <text evidence="2">The sequence shown here is derived from an EMBL/GenBank/DDBJ whole genome shotgun (WGS) entry which is preliminary data.</text>
</comment>
<keyword evidence="3" id="KW-1185">Reference proteome</keyword>
<keyword evidence="1" id="KW-1133">Transmembrane helix</keyword>
<dbReference type="AlphaFoldDB" id="A0A9X3AMG1"/>
<evidence type="ECO:0000256" key="1">
    <source>
        <dbReference type="SAM" id="Phobius"/>
    </source>
</evidence>
<evidence type="ECO:0000313" key="3">
    <source>
        <dbReference type="Proteomes" id="UP001150641"/>
    </source>
</evidence>
<dbReference type="InterPro" id="IPR009663">
    <property type="entry name" value="PAP_PilO"/>
</dbReference>
<sequence>MKKPHKHKQSTSATEDSALALLAIKGRDMAVAGLIWQPIHTVRNVQAEARGLLKQEGCEYFLTYVKGNRAQCGMTRYLPSGKRCWSAVMMLCQELGDSWLGLFCLPDGRYWLAGTDNGMVVPGCDTIFDQRAQAAERYRDYADMFAWQAKYVSGIGIEKIDGQDIDLQSVLNRCTLKNNLRIAFAHETRRRLRRFASLGMLYGVLIAGVLGGWKYYQHRQEEERQAQLRAELLVRQRAVGFAERAWRSAIPAATMLKGCLEEINKQPVLIGGWQIVGLQCDGRRVIASYKGGHNSTSKEFIQQMQGQNYKFQKGMTVEVTGTLKLSGDRRHEKLQPIAVVAADFLENLQLGIAKGKFDDVLSTGKKVAKYELTTELSPLTLVSGWNMDGVVVRRLDTKFSAQGIVSWTMSGEIYGK</sequence>
<accession>A0A9X3AMG1</accession>
<reference evidence="2" key="1">
    <citation type="submission" date="2022-03" db="EMBL/GenBank/DDBJ databases">
        <title>Proposal of a novel genus Dryocolo and two novel species.</title>
        <authorList>
            <person name="Maddock D.W."/>
            <person name="Brady C.L."/>
            <person name="Denman S."/>
            <person name="Arnold D."/>
        </authorList>
    </citation>
    <scope>NUCLEOTIDE SEQUENCE</scope>
    <source>
        <strain evidence="2">H6W4</strain>
    </source>
</reference>
<protein>
    <submittedName>
        <fullName evidence="2">Type 4b pilus protein PilO2</fullName>
    </submittedName>
</protein>
<evidence type="ECO:0000313" key="2">
    <source>
        <dbReference type="EMBL" id="MCT4700536.1"/>
    </source>
</evidence>
<feature type="transmembrane region" description="Helical" evidence="1">
    <location>
        <begin position="195"/>
        <end position="216"/>
    </location>
</feature>
<name>A0A9X3AMG1_9ENTR</name>
<keyword evidence="1" id="KW-0812">Transmembrane</keyword>
<gene>
    <name evidence="2" type="primary">pilO2</name>
    <name evidence="2" type="ORF">MUA00_01705</name>
</gene>
<dbReference type="RefSeq" id="WP_271121408.1">
    <property type="nucleotide sequence ID" value="NZ_JALHAN010000053.1"/>
</dbReference>
<organism evidence="2 3">
    <name type="scientific">Dryocola boscaweniae</name>
    <dbReference type="NCBI Taxonomy" id="2925397"/>
    <lineage>
        <taxon>Bacteria</taxon>
        <taxon>Pseudomonadati</taxon>
        <taxon>Pseudomonadota</taxon>
        <taxon>Gammaproteobacteria</taxon>
        <taxon>Enterobacterales</taxon>
        <taxon>Enterobacteriaceae</taxon>
        <taxon>Dryocola</taxon>
    </lineage>
</organism>
<proteinExistence type="predicted"/>
<dbReference type="EMBL" id="JALHAP010000066">
    <property type="protein sequence ID" value="MCT4700536.1"/>
    <property type="molecule type" value="Genomic_DNA"/>
</dbReference>
<keyword evidence="1" id="KW-0472">Membrane</keyword>
<dbReference type="Proteomes" id="UP001150641">
    <property type="component" value="Unassembled WGS sequence"/>
</dbReference>
<dbReference type="Pfam" id="PF06864">
    <property type="entry name" value="PAP_PilO"/>
    <property type="match status" value="1"/>
</dbReference>